<dbReference type="InterPro" id="IPR052043">
    <property type="entry name" value="PolySaccharide_Degr_Enz"/>
</dbReference>
<dbReference type="PANTHER" id="PTHR33886">
    <property type="entry name" value="UNSATURATED RHAMNOGALACTURONAN HYDROLASE (EUROFUNG)"/>
    <property type="match status" value="1"/>
</dbReference>
<keyword evidence="1 2" id="KW-0378">Hydrolase</keyword>
<organism evidence="2 3">
    <name type="scientific">Yeguia hominis</name>
    <dbReference type="NCBI Taxonomy" id="2763662"/>
    <lineage>
        <taxon>Bacteria</taxon>
        <taxon>Bacillati</taxon>
        <taxon>Bacillota</taxon>
        <taxon>Clostridia</taxon>
        <taxon>Eubacteriales</taxon>
        <taxon>Yeguiaceae</taxon>
        <taxon>Yeguia</taxon>
    </lineage>
</organism>
<evidence type="ECO:0000256" key="1">
    <source>
        <dbReference type="ARBA" id="ARBA00022801"/>
    </source>
</evidence>
<dbReference type="AlphaFoldDB" id="A0A926D7K2"/>
<evidence type="ECO:0000313" key="2">
    <source>
        <dbReference type="EMBL" id="MBC8532867.1"/>
    </source>
</evidence>
<dbReference type="InterPro" id="IPR012341">
    <property type="entry name" value="6hp_glycosidase-like_sf"/>
</dbReference>
<sequence length="359" mass="41430">MHYSDTLAETIQRRYPDPDQYPYCSWCYAQGFMLWGFIRLYERTQNQKYYDYVLQYCEEHVKEDGEVLGFTGISLDDIMAGSVLVWAYTQTKKEKYRLACDRIRRAYDDYPRNPDGGFWHSRPRSGEMWVDGLFMGLMFLTRYGKYIGDSEFCFSETVKQLSIVFDRCEKDGTGLLYHAYSANPDVLWAHPITGCSPEIWSEGLGWYAMILVEVLELLPKDYPGCGRLLMQLTKLVDSLIKVQDPASGLWYQVVDKPHHRHNFHDTSGSAMFLYTIKKALLLGLIEQKPEILRAVKLGFAGIKTKYRIDPEGNVDIYDACNGLCVQVDYDTYVEYARNVNCQEAVAAVLWATGIMEYGI</sequence>
<dbReference type="SUPFAM" id="SSF48208">
    <property type="entry name" value="Six-hairpin glycosidases"/>
    <property type="match status" value="1"/>
</dbReference>
<dbReference type="Gene3D" id="1.50.10.10">
    <property type="match status" value="1"/>
</dbReference>
<gene>
    <name evidence="2" type="ORF">IAG03_02370</name>
</gene>
<comment type="caution">
    <text evidence="2">The sequence shown here is derived from an EMBL/GenBank/DDBJ whole genome shotgun (WGS) entry which is preliminary data.</text>
</comment>
<accession>A0A926D7K2</accession>
<dbReference type="GO" id="GO:0005975">
    <property type="term" value="P:carbohydrate metabolic process"/>
    <property type="evidence" value="ECO:0007669"/>
    <property type="project" value="InterPro"/>
</dbReference>
<protein>
    <submittedName>
        <fullName evidence="2">Glycoside hydrolase family 88 protein</fullName>
    </submittedName>
</protein>
<evidence type="ECO:0000313" key="3">
    <source>
        <dbReference type="Proteomes" id="UP000651482"/>
    </source>
</evidence>
<keyword evidence="3" id="KW-1185">Reference proteome</keyword>
<dbReference type="EMBL" id="JACRSN010000002">
    <property type="protein sequence ID" value="MBC8532867.1"/>
    <property type="molecule type" value="Genomic_DNA"/>
</dbReference>
<dbReference type="Pfam" id="PF07470">
    <property type="entry name" value="Glyco_hydro_88"/>
    <property type="match status" value="1"/>
</dbReference>
<reference evidence="2" key="1">
    <citation type="submission" date="2020-08" db="EMBL/GenBank/DDBJ databases">
        <title>Genome public.</title>
        <authorList>
            <person name="Liu C."/>
            <person name="Sun Q."/>
        </authorList>
    </citation>
    <scope>NUCLEOTIDE SEQUENCE</scope>
    <source>
        <strain evidence="2">NSJ-40</strain>
    </source>
</reference>
<dbReference type="GO" id="GO:0016787">
    <property type="term" value="F:hydrolase activity"/>
    <property type="evidence" value="ECO:0007669"/>
    <property type="project" value="UniProtKB-KW"/>
</dbReference>
<dbReference type="InterPro" id="IPR008928">
    <property type="entry name" value="6-hairpin_glycosidase_sf"/>
</dbReference>
<proteinExistence type="predicted"/>
<dbReference type="RefSeq" id="WP_249318122.1">
    <property type="nucleotide sequence ID" value="NZ_JACRSN010000002.1"/>
</dbReference>
<name>A0A926D7K2_9FIRM</name>
<dbReference type="Proteomes" id="UP000651482">
    <property type="component" value="Unassembled WGS sequence"/>
</dbReference>
<dbReference type="InterPro" id="IPR010905">
    <property type="entry name" value="Glyco_hydro_88"/>
</dbReference>
<dbReference type="PANTHER" id="PTHR33886:SF8">
    <property type="entry name" value="UNSATURATED RHAMNOGALACTURONAN HYDROLASE (EUROFUNG)"/>
    <property type="match status" value="1"/>
</dbReference>